<dbReference type="Gene3D" id="1.10.260.40">
    <property type="entry name" value="lambda repressor-like DNA-binding domains"/>
    <property type="match status" value="1"/>
</dbReference>
<evidence type="ECO:0000259" key="1">
    <source>
        <dbReference type="PROSITE" id="PS50943"/>
    </source>
</evidence>
<dbReference type="Proteomes" id="UP000655830">
    <property type="component" value="Unassembled WGS sequence"/>
</dbReference>
<accession>A0A926EJZ5</accession>
<dbReference type="SUPFAM" id="SSF47413">
    <property type="entry name" value="lambda repressor-like DNA-binding domains"/>
    <property type="match status" value="1"/>
</dbReference>
<comment type="caution">
    <text evidence="2">The sequence shown here is derived from an EMBL/GenBank/DDBJ whole genome shotgun (WGS) entry which is preliminary data.</text>
</comment>
<name>A0A926EJZ5_9FIRM</name>
<dbReference type="GO" id="GO:0003677">
    <property type="term" value="F:DNA binding"/>
    <property type="evidence" value="ECO:0007669"/>
    <property type="project" value="InterPro"/>
</dbReference>
<dbReference type="InterPro" id="IPR001387">
    <property type="entry name" value="Cro/C1-type_HTH"/>
</dbReference>
<protein>
    <submittedName>
        <fullName evidence="2">Helix-turn-helix transcriptional regulator</fullName>
    </submittedName>
</protein>
<dbReference type="Pfam" id="PF01381">
    <property type="entry name" value="HTH_3"/>
    <property type="match status" value="1"/>
</dbReference>
<evidence type="ECO:0000313" key="2">
    <source>
        <dbReference type="EMBL" id="MBC8580420.1"/>
    </source>
</evidence>
<dbReference type="AlphaFoldDB" id="A0A926EJZ5"/>
<feature type="domain" description="HTH cro/C1-type" evidence="1">
    <location>
        <begin position="1"/>
        <end position="45"/>
    </location>
</feature>
<dbReference type="RefSeq" id="WP_249333210.1">
    <property type="nucleotide sequence ID" value="NZ_JACRSY010000020.1"/>
</dbReference>
<dbReference type="EMBL" id="JACRSY010000020">
    <property type="protein sequence ID" value="MBC8580420.1"/>
    <property type="molecule type" value="Genomic_DNA"/>
</dbReference>
<gene>
    <name evidence="2" type="ORF">H8718_12870</name>
</gene>
<dbReference type="CDD" id="cd00093">
    <property type="entry name" value="HTH_XRE"/>
    <property type="match status" value="1"/>
</dbReference>
<dbReference type="PROSITE" id="PS50943">
    <property type="entry name" value="HTH_CROC1"/>
    <property type="match status" value="1"/>
</dbReference>
<dbReference type="InterPro" id="IPR010982">
    <property type="entry name" value="Lambda_DNA-bd_dom_sf"/>
</dbReference>
<proteinExistence type="predicted"/>
<organism evidence="2 3">
    <name type="scientific">Zhenhengia yiwuensis</name>
    <dbReference type="NCBI Taxonomy" id="2763666"/>
    <lineage>
        <taxon>Bacteria</taxon>
        <taxon>Bacillati</taxon>
        <taxon>Bacillota</taxon>
        <taxon>Clostridia</taxon>
        <taxon>Lachnospirales</taxon>
        <taxon>Lachnospiraceae</taxon>
        <taxon>Zhenhengia</taxon>
    </lineage>
</organism>
<keyword evidence="3" id="KW-1185">Reference proteome</keyword>
<evidence type="ECO:0000313" key="3">
    <source>
        <dbReference type="Proteomes" id="UP000655830"/>
    </source>
</evidence>
<sequence>MKELSAKSGIPLGKLSKITSGITKDPKLETLKAIAKVLNCSLDNFDDGTNSSLLTNQDKIHLIEPHCQLNLHGKRLVNALIAFELSQNLK</sequence>
<reference evidence="2" key="1">
    <citation type="submission" date="2020-08" db="EMBL/GenBank/DDBJ databases">
        <title>Genome public.</title>
        <authorList>
            <person name="Liu C."/>
            <person name="Sun Q."/>
        </authorList>
    </citation>
    <scope>NUCLEOTIDE SEQUENCE</scope>
    <source>
        <strain evidence="2">NSJ-12</strain>
    </source>
</reference>